<feature type="domain" description="PH" evidence="6">
    <location>
        <begin position="3"/>
        <end position="96"/>
    </location>
</feature>
<dbReference type="InterPro" id="IPR011993">
    <property type="entry name" value="PH-like_dom_sf"/>
</dbReference>
<feature type="compositionally biased region" description="Basic and acidic residues" evidence="5">
    <location>
        <begin position="431"/>
        <end position="522"/>
    </location>
</feature>
<evidence type="ECO:0000256" key="3">
    <source>
        <dbReference type="ARBA" id="ARBA00023038"/>
    </source>
</evidence>
<evidence type="ECO:0000256" key="5">
    <source>
        <dbReference type="SAM" id="MobiDB-lite"/>
    </source>
</evidence>
<dbReference type="SMART" id="SM00132">
    <property type="entry name" value="LIM"/>
    <property type="match status" value="1"/>
</dbReference>
<dbReference type="InterPro" id="IPR001849">
    <property type="entry name" value="PH_domain"/>
</dbReference>
<evidence type="ECO:0000313" key="8">
    <source>
        <dbReference type="EMBL" id="CAD9702044.1"/>
    </source>
</evidence>
<evidence type="ECO:0000259" key="7">
    <source>
        <dbReference type="PROSITE" id="PS50023"/>
    </source>
</evidence>
<dbReference type="PROSITE" id="PS50023">
    <property type="entry name" value="LIM_DOMAIN_2"/>
    <property type="match status" value="1"/>
</dbReference>
<feature type="region of interest" description="Disordered" evidence="5">
    <location>
        <begin position="232"/>
        <end position="258"/>
    </location>
</feature>
<reference evidence="8" key="1">
    <citation type="submission" date="2021-01" db="EMBL/GenBank/DDBJ databases">
        <authorList>
            <person name="Corre E."/>
            <person name="Pelletier E."/>
            <person name="Niang G."/>
            <person name="Scheremetjew M."/>
            <person name="Finn R."/>
            <person name="Kale V."/>
            <person name="Holt S."/>
            <person name="Cochrane G."/>
            <person name="Meng A."/>
            <person name="Brown T."/>
            <person name="Cohen L."/>
        </authorList>
    </citation>
    <scope>NUCLEOTIDE SEQUENCE</scope>
    <source>
        <strain evidence="8">NY070348D</strain>
    </source>
</reference>
<feature type="compositionally biased region" description="Basic residues" evidence="5">
    <location>
        <begin position="348"/>
        <end position="362"/>
    </location>
</feature>
<feature type="region of interest" description="Disordered" evidence="5">
    <location>
        <begin position="280"/>
        <end position="574"/>
    </location>
</feature>
<feature type="domain" description="LIM zinc-binding" evidence="7">
    <location>
        <begin position="170"/>
        <end position="231"/>
    </location>
</feature>
<dbReference type="Pfam" id="PF00412">
    <property type="entry name" value="LIM"/>
    <property type="match status" value="1"/>
</dbReference>
<keyword evidence="3 4" id="KW-0440">LIM domain</keyword>
<dbReference type="PANTHER" id="PTHR24206">
    <property type="entry name" value="OS06G0237300 PROTEIN"/>
    <property type="match status" value="1"/>
</dbReference>
<dbReference type="InterPro" id="IPR001781">
    <property type="entry name" value="Znf_LIM"/>
</dbReference>
<protein>
    <submittedName>
        <fullName evidence="8">Uncharacterized protein</fullName>
    </submittedName>
</protein>
<dbReference type="CDD" id="cd08368">
    <property type="entry name" value="LIM"/>
    <property type="match status" value="1"/>
</dbReference>
<dbReference type="Gene3D" id="2.30.29.30">
    <property type="entry name" value="Pleckstrin-homology domain (PH domain)/Phosphotyrosine-binding domain (PTB)"/>
    <property type="match status" value="2"/>
</dbReference>
<evidence type="ECO:0000259" key="6">
    <source>
        <dbReference type="PROSITE" id="PS50003"/>
    </source>
</evidence>
<dbReference type="Gene3D" id="2.10.110.10">
    <property type="entry name" value="Cysteine Rich Protein"/>
    <property type="match status" value="1"/>
</dbReference>
<name>A0A7S2WQS7_9STRA</name>
<feature type="compositionally biased region" description="Basic and acidic residues" evidence="5">
    <location>
        <begin position="376"/>
        <end position="391"/>
    </location>
</feature>
<feature type="region of interest" description="Disordered" evidence="5">
    <location>
        <begin position="98"/>
        <end position="125"/>
    </location>
</feature>
<dbReference type="EMBL" id="HBHK01023425">
    <property type="protein sequence ID" value="CAD9702044.1"/>
    <property type="molecule type" value="Transcribed_RNA"/>
</dbReference>
<feature type="domain" description="PH" evidence="6">
    <location>
        <begin position="668"/>
        <end position="733"/>
    </location>
</feature>
<dbReference type="GO" id="GO:0046872">
    <property type="term" value="F:metal ion binding"/>
    <property type="evidence" value="ECO:0007669"/>
    <property type="project" value="UniProtKB-KW"/>
</dbReference>
<dbReference type="AlphaFoldDB" id="A0A7S2WQS7"/>
<keyword evidence="1 4" id="KW-0479">Metal-binding</keyword>
<accession>A0A7S2WQS7</accession>
<gene>
    <name evidence="8" type="ORF">QSP1433_LOCUS14796</name>
</gene>
<evidence type="ECO:0000256" key="1">
    <source>
        <dbReference type="ARBA" id="ARBA00022723"/>
    </source>
</evidence>
<dbReference type="SMART" id="SM00233">
    <property type="entry name" value="PH"/>
    <property type="match status" value="1"/>
</dbReference>
<dbReference type="Pfam" id="PF00169">
    <property type="entry name" value="PH"/>
    <property type="match status" value="1"/>
</dbReference>
<keyword evidence="2 4" id="KW-0862">Zinc</keyword>
<dbReference type="PROSITE" id="PS50003">
    <property type="entry name" value="PH_DOMAIN"/>
    <property type="match status" value="2"/>
</dbReference>
<sequence>MSEPIHSGLLDLKKNGKWTRKLVKVKKSRLCWYSKTGKGSSEGFMVLDKETEVQALRFGLRKFMFEVRGEDKSVQFVASGDAEMIDWIEAIKFGQGKKAKKPKAHPRDVLGKKKEHTKNDSGGLESILDSIDQKESLRLTESKSGDASRANQKLKSKLAGNVSVGAEAASKCGACRKPISAGAGQILVDGKKLHKNCFQCVICSKKLSNDAYWNLGGMWYCRQHYLDITSGSATEQKTSETSKEALGGETRNKRSSSAMIMRKISKRFSKFTVSNASKLKVEGAAEPDSETPPKPPNDDTIISGEVDKTNDKKSRKTSKKYTAPLSIGRRGSKSSVGETPGPGEVQTRPRKASKSLYLRRKKSTDGKAAENMIRAASKDSEDKTTKPEQSDSVKSISAKFESKASSDTKPAGLNKTEKTTPASSAQKRTSKIFEKKEKGLDVSAAKKDEVCSKQKEQPPVDEKKQDKKAREDEKKIPRKTDSKVSENEKKQIIKGDNKALDNEKKEVEKPKEEPKRLAKTIEPKIILPRQEVTPVENKPKPKPKTKQGNPSEPTKEMNHAVMSRPVMNRRRRPPKALVAKQVPKALLPAKNDKEKLTHDLTFKVDDCTDQVMTCHCTSASERDQWTSTIANVIHKKSLELKLKEAQRVDMMSALQAQAALENFMKVAEFEYAGFMEKLAVKSKRNWKKRYFVLKDDKFTYYADSKMKKRLRVLKLTPDSVVMNVQHKIIKPVT</sequence>
<evidence type="ECO:0000256" key="2">
    <source>
        <dbReference type="ARBA" id="ARBA00022833"/>
    </source>
</evidence>
<proteinExistence type="predicted"/>
<dbReference type="CDD" id="cd00821">
    <property type="entry name" value="PH"/>
    <property type="match status" value="1"/>
</dbReference>
<organism evidence="8">
    <name type="scientific">Mucochytrium quahogii</name>
    <dbReference type="NCBI Taxonomy" id="96639"/>
    <lineage>
        <taxon>Eukaryota</taxon>
        <taxon>Sar</taxon>
        <taxon>Stramenopiles</taxon>
        <taxon>Bigyra</taxon>
        <taxon>Labyrinthulomycetes</taxon>
        <taxon>Thraustochytrida</taxon>
        <taxon>Thraustochytriidae</taxon>
        <taxon>Mucochytrium</taxon>
    </lineage>
</organism>
<dbReference type="SUPFAM" id="SSF50729">
    <property type="entry name" value="PH domain-like"/>
    <property type="match status" value="2"/>
</dbReference>
<evidence type="ECO:0000256" key="4">
    <source>
        <dbReference type="PROSITE-ProRule" id="PRU00125"/>
    </source>
</evidence>